<evidence type="ECO:0000313" key="6">
    <source>
        <dbReference type="EMBL" id="RIA97718.1"/>
    </source>
</evidence>
<dbReference type="OrthoDB" id="269872at2759"/>
<dbReference type="NCBIfam" id="TIGR00536">
    <property type="entry name" value="hemK_fam"/>
    <property type="match status" value="1"/>
</dbReference>
<feature type="non-terminal residue" evidence="6">
    <location>
        <position position="1"/>
    </location>
</feature>
<dbReference type="GO" id="GO:0006304">
    <property type="term" value="P:DNA modification"/>
    <property type="evidence" value="ECO:0007669"/>
    <property type="project" value="InterPro"/>
</dbReference>
<dbReference type="Proteomes" id="UP000265703">
    <property type="component" value="Unassembled WGS sequence"/>
</dbReference>
<dbReference type="PANTHER" id="PTHR18895:SF74">
    <property type="entry name" value="MTRF1L RELEASE FACTOR GLUTAMINE METHYLTRANSFERASE"/>
    <property type="match status" value="1"/>
</dbReference>
<dbReference type="InterPro" id="IPR004556">
    <property type="entry name" value="HemK-like"/>
</dbReference>
<feature type="domain" description="Release factor glutamine methyltransferase N-terminal" evidence="5">
    <location>
        <begin position="13"/>
        <end position="73"/>
    </location>
</feature>
<evidence type="ECO:0000259" key="5">
    <source>
        <dbReference type="Pfam" id="PF17827"/>
    </source>
</evidence>
<dbReference type="Gene3D" id="3.40.50.150">
    <property type="entry name" value="Vaccinia Virus protein VP39"/>
    <property type="match status" value="1"/>
</dbReference>
<keyword evidence="1 6" id="KW-0489">Methyltransferase</keyword>
<dbReference type="GO" id="GO:0003676">
    <property type="term" value="F:nucleic acid binding"/>
    <property type="evidence" value="ECO:0007669"/>
    <property type="project" value="InterPro"/>
</dbReference>
<dbReference type="InterPro" id="IPR050320">
    <property type="entry name" value="N5-glutamine_MTase"/>
</dbReference>
<dbReference type="Pfam" id="PF07669">
    <property type="entry name" value="Eco57I"/>
    <property type="match status" value="1"/>
</dbReference>
<gene>
    <name evidence="6" type="ORF">C1645_751834</name>
</gene>
<evidence type="ECO:0000256" key="3">
    <source>
        <dbReference type="ARBA" id="ARBA00022691"/>
    </source>
</evidence>
<proteinExistence type="predicted"/>
<dbReference type="InterPro" id="IPR029063">
    <property type="entry name" value="SAM-dependent_MTases_sf"/>
</dbReference>
<evidence type="ECO:0000256" key="1">
    <source>
        <dbReference type="ARBA" id="ARBA00022603"/>
    </source>
</evidence>
<dbReference type="GO" id="GO:0005739">
    <property type="term" value="C:mitochondrion"/>
    <property type="evidence" value="ECO:0007669"/>
    <property type="project" value="TreeGrafter"/>
</dbReference>
<dbReference type="InterPro" id="IPR040758">
    <property type="entry name" value="PrmC_N"/>
</dbReference>
<protein>
    <submittedName>
        <fullName evidence="6">S-adenosyl-L-methionine-dependent methyltransferase</fullName>
    </submittedName>
</protein>
<organism evidence="6 7">
    <name type="scientific">Glomus cerebriforme</name>
    <dbReference type="NCBI Taxonomy" id="658196"/>
    <lineage>
        <taxon>Eukaryota</taxon>
        <taxon>Fungi</taxon>
        <taxon>Fungi incertae sedis</taxon>
        <taxon>Mucoromycota</taxon>
        <taxon>Glomeromycotina</taxon>
        <taxon>Glomeromycetes</taxon>
        <taxon>Glomerales</taxon>
        <taxon>Glomeraceae</taxon>
        <taxon>Glomus</taxon>
    </lineage>
</organism>
<reference evidence="6 7" key="1">
    <citation type="submission" date="2018-06" db="EMBL/GenBank/DDBJ databases">
        <title>Comparative genomics reveals the genomic features of Rhizophagus irregularis, R. cerebriforme, R. diaphanum and Gigaspora rosea, and their symbiotic lifestyle signature.</title>
        <authorList>
            <person name="Morin E."/>
            <person name="San Clemente H."/>
            <person name="Chen E.C.H."/>
            <person name="De La Providencia I."/>
            <person name="Hainaut M."/>
            <person name="Kuo A."/>
            <person name="Kohler A."/>
            <person name="Murat C."/>
            <person name="Tang N."/>
            <person name="Roy S."/>
            <person name="Loubradou J."/>
            <person name="Henrissat B."/>
            <person name="Grigoriev I.V."/>
            <person name="Corradi N."/>
            <person name="Roux C."/>
            <person name="Martin F.M."/>
        </authorList>
    </citation>
    <scope>NUCLEOTIDE SEQUENCE [LARGE SCALE GENOMIC DNA]</scope>
    <source>
        <strain evidence="6 7">DAOM 227022</strain>
    </source>
</reference>
<dbReference type="CDD" id="cd02440">
    <property type="entry name" value="AdoMet_MTases"/>
    <property type="match status" value="1"/>
</dbReference>
<dbReference type="GO" id="GO:0032259">
    <property type="term" value="P:methylation"/>
    <property type="evidence" value="ECO:0007669"/>
    <property type="project" value="UniProtKB-KW"/>
</dbReference>
<dbReference type="InterPro" id="IPR002052">
    <property type="entry name" value="DNA_methylase_N6_adenine_CS"/>
</dbReference>
<dbReference type="GO" id="GO:0008276">
    <property type="term" value="F:protein methyltransferase activity"/>
    <property type="evidence" value="ECO:0007669"/>
    <property type="project" value="InterPro"/>
</dbReference>
<sequence>MQHMIKRLLSVNGNNINQAKQELKWLTQHVLQKTRKNSFLLKEKNLNDFEKNLLNELINERVEKSKPLQYILGTQPFCDLEIITESPVLIPRWETEEWTSKVISMLVPFLQLRKDKVRTKFEILDVCTGSGCIALSLAHHLPTNSSNIHGIDISSNALSLAKLNYFTFNSKNQLKNSVNFSKLDILNASQNEIDLFVKKSTENGKGFNMILSNPPYVTHKEYETLTDDVKLWEDKIALIADKDGIAFHERIAHLATKNNGLLYIKDNMQNDLPQLIMEIGGSHQVKKVIDYLKNCGFKHLEIWKDAAKKDRCVVAKYSENFPVSYYDRNN</sequence>
<keyword evidence="7" id="KW-1185">Reference proteome</keyword>
<evidence type="ECO:0000313" key="7">
    <source>
        <dbReference type="Proteomes" id="UP000265703"/>
    </source>
</evidence>
<dbReference type="AlphaFoldDB" id="A0A397TIA7"/>
<dbReference type="PROSITE" id="PS00092">
    <property type="entry name" value="N6_MTASE"/>
    <property type="match status" value="1"/>
</dbReference>
<dbReference type="Pfam" id="PF17827">
    <property type="entry name" value="PrmC_N"/>
    <property type="match status" value="1"/>
</dbReference>
<comment type="caution">
    <text evidence="6">The sequence shown here is derived from an EMBL/GenBank/DDBJ whole genome shotgun (WGS) entry which is preliminary data.</text>
</comment>
<keyword evidence="3" id="KW-0949">S-adenosyl-L-methionine</keyword>
<dbReference type="SUPFAM" id="SSF53335">
    <property type="entry name" value="S-adenosyl-L-methionine-dependent methyltransferases"/>
    <property type="match status" value="1"/>
</dbReference>
<keyword evidence="2 6" id="KW-0808">Transferase</keyword>
<name>A0A397TIA7_9GLOM</name>
<feature type="domain" description="Type II methyltransferase M.TaqI-like" evidence="4">
    <location>
        <begin position="147"/>
        <end position="264"/>
    </location>
</feature>
<dbReference type="STRING" id="658196.A0A397TIA7"/>
<evidence type="ECO:0000259" key="4">
    <source>
        <dbReference type="Pfam" id="PF07669"/>
    </source>
</evidence>
<accession>A0A397TIA7</accession>
<dbReference type="EMBL" id="QKYT01000026">
    <property type="protein sequence ID" value="RIA97718.1"/>
    <property type="molecule type" value="Genomic_DNA"/>
</dbReference>
<dbReference type="PANTHER" id="PTHR18895">
    <property type="entry name" value="HEMK METHYLTRANSFERASE"/>
    <property type="match status" value="1"/>
</dbReference>
<dbReference type="InterPro" id="IPR011639">
    <property type="entry name" value="MethylTrfase_TaqI-like_dom"/>
</dbReference>
<evidence type="ECO:0000256" key="2">
    <source>
        <dbReference type="ARBA" id="ARBA00022679"/>
    </source>
</evidence>
<dbReference type="Gene3D" id="1.10.8.10">
    <property type="entry name" value="DNA helicase RuvA subunit, C-terminal domain"/>
    <property type="match status" value="1"/>
</dbReference>